<keyword evidence="1" id="KW-1133">Transmembrane helix</keyword>
<organism evidence="3 4">
    <name type="scientific">Tritonibacter multivorans</name>
    <dbReference type="NCBI Taxonomy" id="928856"/>
    <lineage>
        <taxon>Bacteria</taxon>
        <taxon>Pseudomonadati</taxon>
        <taxon>Pseudomonadota</taxon>
        <taxon>Alphaproteobacteria</taxon>
        <taxon>Rhodobacterales</taxon>
        <taxon>Paracoccaceae</taxon>
        <taxon>Tritonibacter</taxon>
    </lineage>
</organism>
<name>A0A0P1GIC2_9RHOB</name>
<evidence type="ECO:0000313" key="4">
    <source>
        <dbReference type="Proteomes" id="UP000052022"/>
    </source>
</evidence>
<evidence type="ECO:0000256" key="1">
    <source>
        <dbReference type="SAM" id="Phobius"/>
    </source>
</evidence>
<dbReference type="Proteomes" id="UP000052022">
    <property type="component" value="Unassembled WGS sequence"/>
</dbReference>
<evidence type="ECO:0000313" key="3">
    <source>
        <dbReference type="EMBL" id="CUH75298.1"/>
    </source>
</evidence>
<protein>
    <submittedName>
        <fullName evidence="3">Fatty acid desaturase</fullName>
    </submittedName>
</protein>
<keyword evidence="1" id="KW-0472">Membrane</keyword>
<feature type="transmembrane region" description="Helical" evidence="1">
    <location>
        <begin position="43"/>
        <end position="63"/>
    </location>
</feature>
<feature type="domain" description="Fatty acid desaturase" evidence="2">
    <location>
        <begin position="41"/>
        <end position="276"/>
    </location>
</feature>
<dbReference type="EMBL" id="CYSD01000012">
    <property type="protein sequence ID" value="CUH75298.1"/>
    <property type="molecule type" value="Genomic_DNA"/>
</dbReference>
<keyword evidence="1" id="KW-0812">Transmembrane</keyword>
<dbReference type="RefSeq" id="WP_058288466.1">
    <property type="nucleotide sequence ID" value="NZ_CYSD01000012.1"/>
</dbReference>
<evidence type="ECO:0000259" key="2">
    <source>
        <dbReference type="Pfam" id="PF00487"/>
    </source>
</evidence>
<reference evidence="3 4" key="1">
    <citation type="submission" date="2015-09" db="EMBL/GenBank/DDBJ databases">
        <authorList>
            <consortium name="Swine Surveillance"/>
        </authorList>
    </citation>
    <scope>NUCLEOTIDE SEQUENCE [LARGE SCALE GENOMIC DNA]</scope>
    <source>
        <strain evidence="3 4">CECT 7557</strain>
    </source>
</reference>
<dbReference type="Pfam" id="PF00487">
    <property type="entry name" value="FA_desaturase"/>
    <property type="match status" value="1"/>
</dbReference>
<dbReference type="OrthoDB" id="784276at2"/>
<feature type="transmembrane region" description="Helical" evidence="1">
    <location>
        <begin position="138"/>
        <end position="156"/>
    </location>
</feature>
<dbReference type="GO" id="GO:0006629">
    <property type="term" value="P:lipid metabolic process"/>
    <property type="evidence" value="ECO:0007669"/>
    <property type="project" value="InterPro"/>
</dbReference>
<dbReference type="AlphaFoldDB" id="A0A0P1GIC2"/>
<sequence>MSEPHVEDYLPDGPEWGTFALILTCHAFWALAVFVLPQVSMALAVVLATLMIALQCSLCHEVIHGHPFRNQRLNELLVFLPLNLMIPYGRFRDTHLAHHEDDRLTDPYDDPESNFHDPVVWAQMPKWRQGLLRMNNTLLGRMLIGPILGQVCFVFSDAKLIRAGQPGVLRDWILHGLGGLLVLVLVVMSPMSLSAYLLAAFAALSLLKVRTFLEHRAHDDKHGRTAIVEGQGVFAFLFLNNNLHIVHHMHPGVPWHRLPDLYRADKSGYQRANHGYVLPSYGAVFARYFLRAKDPVPHPLWQAGE</sequence>
<feature type="transmembrane region" description="Helical" evidence="1">
    <location>
        <begin position="16"/>
        <end position="36"/>
    </location>
</feature>
<accession>A0A0P1GIC2</accession>
<dbReference type="STRING" id="928856.SAMN04488049_10943"/>
<dbReference type="InterPro" id="IPR005804">
    <property type="entry name" value="FA_desaturase_dom"/>
</dbReference>
<proteinExistence type="predicted"/>
<gene>
    <name evidence="3" type="ORF">TRM7557_00318</name>
</gene>
<dbReference type="CDD" id="cd03509">
    <property type="entry name" value="DesA_FADS-like"/>
    <property type="match status" value="1"/>
</dbReference>
<keyword evidence="4" id="KW-1185">Reference proteome</keyword>